<evidence type="ECO:0000259" key="6">
    <source>
        <dbReference type="PROSITE" id="PS50833"/>
    </source>
</evidence>
<evidence type="ECO:0000256" key="5">
    <source>
        <dbReference type="SAM" id="MobiDB-lite"/>
    </source>
</evidence>
<dbReference type="Proteomes" id="UP000053317">
    <property type="component" value="Unassembled WGS sequence"/>
</dbReference>
<dbReference type="GO" id="GO:0019843">
    <property type="term" value="F:rRNA binding"/>
    <property type="evidence" value="ECO:0007669"/>
    <property type="project" value="UniProtKB-UniRule"/>
</dbReference>
<dbReference type="AlphaFoldDB" id="A0A0G2G4U1"/>
<evidence type="ECO:0000256" key="1">
    <source>
        <dbReference type="ARBA" id="ARBA00004604"/>
    </source>
</evidence>
<organism evidence="7 8">
    <name type="scientific">Phaeomoniella chlamydospora</name>
    <name type="common">Phaeoacremonium chlamydosporum</name>
    <dbReference type="NCBI Taxonomy" id="158046"/>
    <lineage>
        <taxon>Eukaryota</taxon>
        <taxon>Fungi</taxon>
        <taxon>Dikarya</taxon>
        <taxon>Ascomycota</taxon>
        <taxon>Pezizomycotina</taxon>
        <taxon>Eurotiomycetes</taxon>
        <taxon>Chaetothyriomycetidae</taxon>
        <taxon>Phaeomoniellales</taxon>
        <taxon>Phaeomoniellaceae</taxon>
        <taxon>Phaeomoniella</taxon>
    </lineage>
</organism>
<sequence>MLLHLILTFDRKPKNARTARIVKARTESKLIEDRKRVLVLHGTRCPDQLNAVLKTVASLAKPHAVLLHKKNENIHPFETAESLEFLAGKNDCGLVVFGNSSKKRPNAVTITRIFDGKTLDMCELLLLPPTDGAVQPARAFQVGVEMKPMILFAGNVWDDTSATEQSTKFTMIKSLLLDVFQGEEIKTIDVEGLQYLMMIAAPEPEAGQEPIINVRWYKVRTKKSGQKLPRVEVDEIGPKFDFRAGRIKEADSSIWKEAMKRGRRPDEAKKRKNIDMDTMGDKVGRVHLGRQDLGTLQTRKMKGLKKSHDFSDDEDADMDGMQDEEFEGNDDDEGSAVEFDGVDFGDEDVSQDEGDGGMDLDEEESQTNGKKRRLR</sequence>
<reference evidence="7 8" key="1">
    <citation type="submission" date="2015-05" db="EMBL/GenBank/DDBJ databases">
        <title>Distinctive expansion of gene families associated with plant cell wall degradation and secondary metabolism in the genomes of grapevine trunk pathogens.</title>
        <authorList>
            <person name="Lawrence D.P."/>
            <person name="Travadon R."/>
            <person name="Rolshausen P.E."/>
            <person name="Baumgartner K."/>
        </authorList>
    </citation>
    <scope>NUCLEOTIDE SEQUENCE [LARGE SCALE GENOMIC DNA]</scope>
    <source>
        <strain evidence="7">UCRPC4</strain>
    </source>
</reference>
<dbReference type="GO" id="GO:0000027">
    <property type="term" value="P:ribosomal large subunit assembly"/>
    <property type="evidence" value="ECO:0007669"/>
    <property type="project" value="InterPro"/>
</dbReference>
<protein>
    <recommendedName>
        <fullName evidence="4">Ribosome production factor 2 homolog</fullName>
    </recommendedName>
    <alternativeName>
        <fullName evidence="4">Ribosome biogenesis protein RPF2 homolog</fullName>
    </alternativeName>
</protein>
<dbReference type="InterPro" id="IPR007109">
    <property type="entry name" value="Brix"/>
</dbReference>
<dbReference type="PANTHER" id="PTHR12728">
    <property type="entry name" value="BRIX DOMAIN CONTAINING PROTEIN"/>
    <property type="match status" value="1"/>
</dbReference>
<dbReference type="PROSITE" id="PS50833">
    <property type="entry name" value="BRIX"/>
    <property type="match status" value="1"/>
</dbReference>
<evidence type="ECO:0000313" key="8">
    <source>
        <dbReference type="Proteomes" id="UP000053317"/>
    </source>
</evidence>
<evidence type="ECO:0000256" key="2">
    <source>
        <dbReference type="ARBA" id="ARBA00010782"/>
    </source>
</evidence>
<dbReference type="OrthoDB" id="407658at2759"/>
<evidence type="ECO:0000256" key="4">
    <source>
        <dbReference type="RuleBase" id="RU367086"/>
    </source>
</evidence>
<keyword evidence="3 4" id="KW-0539">Nucleus</keyword>
<proteinExistence type="inferred from homology"/>
<comment type="similarity">
    <text evidence="2 4">Belongs to the RPF2 family.</text>
</comment>
<dbReference type="SMART" id="SM00879">
    <property type="entry name" value="Brix"/>
    <property type="match status" value="1"/>
</dbReference>
<dbReference type="GO" id="GO:0000463">
    <property type="term" value="P:maturation of LSU-rRNA from tricistronic rRNA transcript (SSU-rRNA, 5.8S rRNA, LSU-rRNA)"/>
    <property type="evidence" value="ECO:0007669"/>
    <property type="project" value="TreeGrafter"/>
</dbReference>
<feature type="region of interest" description="Disordered" evidence="5">
    <location>
        <begin position="285"/>
        <end position="375"/>
    </location>
</feature>
<dbReference type="EMBL" id="LCWF01000116">
    <property type="protein sequence ID" value="KKY18808.1"/>
    <property type="molecule type" value="Genomic_DNA"/>
</dbReference>
<gene>
    <name evidence="7" type="ORF">UCRPC4_g04788</name>
</gene>
<dbReference type="GO" id="GO:0005730">
    <property type="term" value="C:nucleolus"/>
    <property type="evidence" value="ECO:0007669"/>
    <property type="project" value="UniProtKB-SubCell"/>
</dbReference>
<name>A0A0G2G4U1_PHACM</name>
<dbReference type="Pfam" id="PF04427">
    <property type="entry name" value="Brix"/>
    <property type="match status" value="1"/>
</dbReference>
<feature type="domain" description="Brix" evidence="6">
    <location>
        <begin position="35"/>
        <end position="253"/>
    </location>
</feature>
<dbReference type="InterPro" id="IPR039770">
    <property type="entry name" value="Rpf2"/>
</dbReference>
<comment type="subcellular location">
    <subcellularLocation>
        <location evidence="1 4">Nucleus</location>
        <location evidence="1 4">Nucleolus</location>
    </subcellularLocation>
</comment>
<feature type="compositionally biased region" description="Acidic residues" evidence="5">
    <location>
        <begin position="311"/>
        <end position="365"/>
    </location>
</feature>
<reference evidence="7 8" key="2">
    <citation type="submission" date="2015-05" db="EMBL/GenBank/DDBJ databases">
        <authorList>
            <person name="Morales-Cruz A."/>
            <person name="Amrine K.C."/>
            <person name="Cantu D."/>
        </authorList>
    </citation>
    <scope>NUCLEOTIDE SEQUENCE [LARGE SCALE GENOMIC DNA]</scope>
    <source>
        <strain evidence="7">UCRPC4</strain>
    </source>
</reference>
<accession>A0A0G2G4U1</accession>
<comment type="caution">
    <text evidence="7">The sequence shown here is derived from an EMBL/GenBank/DDBJ whole genome shotgun (WGS) entry which is preliminary data.</text>
</comment>
<evidence type="ECO:0000256" key="3">
    <source>
        <dbReference type="ARBA" id="ARBA00023242"/>
    </source>
</evidence>
<evidence type="ECO:0000313" key="7">
    <source>
        <dbReference type="EMBL" id="KKY18808.1"/>
    </source>
</evidence>
<dbReference type="PANTHER" id="PTHR12728:SF0">
    <property type="entry name" value="RIBOSOME PRODUCTION FACTOR 2 HOMOLOG"/>
    <property type="match status" value="1"/>
</dbReference>
<keyword evidence="8" id="KW-1185">Reference proteome</keyword>